<dbReference type="Proteomes" id="UP001219525">
    <property type="component" value="Unassembled WGS sequence"/>
</dbReference>
<gene>
    <name evidence="1" type="ORF">GGX14DRAFT_400152</name>
</gene>
<keyword evidence="2" id="KW-1185">Reference proteome</keyword>
<sequence length="379" mass="42961">MSSTPPKFLDAPASRTCEAKEGLEEREASLAQHLMNTTEVRDRDFPKLRFILEEEGKPPASLDDDPHFAPFRNTVKLALSHLAGSDTGISPAAAELVAIFQYIQPRAEKHVKHGIATINVLKIIQHLTHDTPTIVVKDLTEETDKTCFSWGMVYKGSEESDKRNAIFIHGELAKALCDTLPDDDLDDRKISLKLLLLVTVLHEIPQALSKIFFSPDFVTPDLGGFPKDEKGNGESGLWFEHKYLGFQLQACWTNDDFEKPDRMWRIESLVAAYPYGGRYLIDLEDVKHMCESFSRSRVWTPDRESLTKYPHNENTHVCHICISPLDMNDEAEDEEDANADTMPENLFILDPVPCESALREQHMAAQRERQAGDYHTRAQ</sequence>
<reference evidence="1" key="1">
    <citation type="submission" date="2023-03" db="EMBL/GenBank/DDBJ databases">
        <title>Massive genome expansion in bonnet fungi (Mycena s.s.) driven by repeated elements and novel gene families across ecological guilds.</title>
        <authorList>
            <consortium name="Lawrence Berkeley National Laboratory"/>
            <person name="Harder C.B."/>
            <person name="Miyauchi S."/>
            <person name="Viragh M."/>
            <person name="Kuo A."/>
            <person name="Thoen E."/>
            <person name="Andreopoulos B."/>
            <person name="Lu D."/>
            <person name="Skrede I."/>
            <person name="Drula E."/>
            <person name="Henrissat B."/>
            <person name="Morin E."/>
            <person name="Kohler A."/>
            <person name="Barry K."/>
            <person name="LaButti K."/>
            <person name="Morin E."/>
            <person name="Salamov A."/>
            <person name="Lipzen A."/>
            <person name="Mereny Z."/>
            <person name="Hegedus B."/>
            <person name="Baldrian P."/>
            <person name="Stursova M."/>
            <person name="Weitz H."/>
            <person name="Taylor A."/>
            <person name="Grigoriev I.V."/>
            <person name="Nagy L.G."/>
            <person name="Martin F."/>
            <person name="Kauserud H."/>
        </authorList>
    </citation>
    <scope>NUCLEOTIDE SEQUENCE</scope>
    <source>
        <strain evidence="1">9144</strain>
    </source>
</reference>
<proteinExistence type="predicted"/>
<evidence type="ECO:0000313" key="1">
    <source>
        <dbReference type="EMBL" id="KAJ7201392.1"/>
    </source>
</evidence>
<organism evidence="1 2">
    <name type="scientific">Mycena pura</name>
    <dbReference type="NCBI Taxonomy" id="153505"/>
    <lineage>
        <taxon>Eukaryota</taxon>
        <taxon>Fungi</taxon>
        <taxon>Dikarya</taxon>
        <taxon>Basidiomycota</taxon>
        <taxon>Agaricomycotina</taxon>
        <taxon>Agaricomycetes</taxon>
        <taxon>Agaricomycetidae</taxon>
        <taxon>Agaricales</taxon>
        <taxon>Marasmiineae</taxon>
        <taxon>Mycenaceae</taxon>
        <taxon>Mycena</taxon>
    </lineage>
</organism>
<name>A0AAD6V3K6_9AGAR</name>
<comment type="caution">
    <text evidence="1">The sequence shown here is derived from an EMBL/GenBank/DDBJ whole genome shotgun (WGS) entry which is preliminary data.</text>
</comment>
<protein>
    <submittedName>
        <fullName evidence="1">Uncharacterized protein</fullName>
    </submittedName>
</protein>
<dbReference type="EMBL" id="JARJCW010000059">
    <property type="protein sequence ID" value="KAJ7201392.1"/>
    <property type="molecule type" value="Genomic_DNA"/>
</dbReference>
<accession>A0AAD6V3K6</accession>
<dbReference type="AlphaFoldDB" id="A0AAD6V3K6"/>
<evidence type="ECO:0000313" key="2">
    <source>
        <dbReference type="Proteomes" id="UP001219525"/>
    </source>
</evidence>